<keyword evidence="2" id="KW-1185">Reference proteome</keyword>
<gene>
    <name evidence="1" type="ORF">J2S45_001454</name>
</gene>
<accession>A0ABT9PLG9</accession>
<reference evidence="1 2" key="1">
    <citation type="submission" date="2023-07" db="EMBL/GenBank/DDBJ databases">
        <title>Sequencing the genomes of 1000 actinobacteria strains.</title>
        <authorList>
            <person name="Klenk H.-P."/>
        </authorList>
    </citation>
    <scope>NUCLEOTIDE SEQUENCE [LARGE SCALE GENOMIC DNA]</scope>
    <source>
        <strain evidence="1 2">DSM 19515</strain>
    </source>
</reference>
<proteinExistence type="predicted"/>
<dbReference type="EMBL" id="JAUSQL010000001">
    <property type="protein sequence ID" value="MDP9832775.1"/>
    <property type="molecule type" value="Genomic_DNA"/>
</dbReference>
<evidence type="ECO:0000313" key="2">
    <source>
        <dbReference type="Proteomes" id="UP001230145"/>
    </source>
</evidence>
<name>A0ABT9PLG9_9ACTO</name>
<dbReference type="Proteomes" id="UP001230145">
    <property type="component" value="Unassembled WGS sequence"/>
</dbReference>
<dbReference type="InterPro" id="IPR025591">
    <property type="entry name" value="RloB"/>
</dbReference>
<dbReference type="RefSeq" id="WP_307634999.1">
    <property type="nucleotide sequence ID" value="NZ_JAUSQL010000001.1"/>
</dbReference>
<comment type="caution">
    <text evidence="1">The sequence shown here is derived from an EMBL/GenBank/DDBJ whole genome shotgun (WGS) entry which is preliminary data.</text>
</comment>
<evidence type="ECO:0008006" key="3">
    <source>
        <dbReference type="Google" id="ProtNLM"/>
    </source>
</evidence>
<evidence type="ECO:0000313" key="1">
    <source>
        <dbReference type="EMBL" id="MDP9832775.1"/>
    </source>
</evidence>
<organism evidence="1 2">
    <name type="scientific">Trueperella abortisuis</name>
    <dbReference type="NCBI Taxonomy" id="445930"/>
    <lineage>
        <taxon>Bacteria</taxon>
        <taxon>Bacillati</taxon>
        <taxon>Actinomycetota</taxon>
        <taxon>Actinomycetes</taxon>
        <taxon>Actinomycetales</taxon>
        <taxon>Actinomycetaceae</taxon>
        <taxon>Trueperella</taxon>
    </lineage>
</organism>
<sequence length="192" mass="21828">MIVVEGARGKSEQAYFQLLNQELRGNATVLSLQVEPGAGEPSRVLKACRNKTTEQEKRAENGEPAYDARFIVVDRDDHGTLERVLQECESEQIHGIVTNPKFELWLLWHKDEQRASIDGAQLDWRVRDLHLVEGRNGKELAKGFEIKNYKPAMERAQKAWPKLVDNRVGPNPSSAIAWMIEEIVKLASLDKK</sequence>
<dbReference type="Pfam" id="PF13707">
    <property type="entry name" value="RloB"/>
    <property type="match status" value="1"/>
</dbReference>
<protein>
    <recommendedName>
        <fullName evidence="3">RloB domain-containing protein</fullName>
    </recommendedName>
</protein>